<evidence type="ECO:0000313" key="2">
    <source>
        <dbReference type="EMBL" id="MCI47736.1"/>
    </source>
</evidence>
<proteinExistence type="predicted"/>
<organism evidence="2 3">
    <name type="scientific">Trifolium medium</name>
    <dbReference type="NCBI Taxonomy" id="97028"/>
    <lineage>
        <taxon>Eukaryota</taxon>
        <taxon>Viridiplantae</taxon>
        <taxon>Streptophyta</taxon>
        <taxon>Embryophyta</taxon>
        <taxon>Tracheophyta</taxon>
        <taxon>Spermatophyta</taxon>
        <taxon>Magnoliopsida</taxon>
        <taxon>eudicotyledons</taxon>
        <taxon>Gunneridae</taxon>
        <taxon>Pentapetalae</taxon>
        <taxon>rosids</taxon>
        <taxon>fabids</taxon>
        <taxon>Fabales</taxon>
        <taxon>Fabaceae</taxon>
        <taxon>Papilionoideae</taxon>
        <taxon>50 kb inversion clade</taxon>
        <taxon>NPAAA clade</taxon>
        <taxon>Hologalegina</taxon>
        <taxon>IRL clade</taxon>
        <taxon>Trifolieae</taxon>
        <taxon>Trifolium</taxon>
    </lineage>
</organism>
<protein>
    <submittedName>
        <fullName evidence="2">Uncharacterized protein</fullName>
    </submittedName>
</protein>
<name>A0A392SIQ1_9FABA</name>
<evidence type="ECO:0000256" key="1">
    <source>
        <dbReference type="SAM" id="MobiDB-lite"/>
    </source>
</evidence>
<reference evidence="2 3" key="1">
    <citation type="journal article" date="2018" name="Front. Plant Sci.">
        <title>Red Clover (Trifolium pratense) and Zigzag Clover (T. medium) - A Picture of Genomic Similarities and Differences.</title>
        <authorList>
            <person name="Dluhosova J."/>
            <person name="Istvanek J."/>
            <person name="Nedelnik J."/>
            <person name="Repkova J."/>
        </authorList>
    </citation>
    <scope>NUCLEOTIDE SEQUENCE [LARGE SCALE GENOMIC DNA]</scope>
    <source>
        <strain evidence="3">cv. 10/8</strain>
        <tissue evidence="2">Leaf</tissue>
    </source>
</reference>
<feature type="region of interest" description="Disordered" evidence="1">
    <location>
        <begin position="70"/>
        <end position="101"/>
    </location>
</feature>
<dbReference type="AlphaFoldDB" id="A0A392SIQ1"/>
<evidence type="ECO:0000313" key="3">
    <source>
        <dbReference type="Proteomes" id="UP000265520"/>
    </source>
</evidence>
<accession>A0A392SIQ1</accession>
<dbReference type="EMBL" id="LXQA010376363">
    <property type="protein sequence ID" value="MCI47736.1"/>
    <property type="molecule type" value="Genomic_DNA"/>
</dbReference>
<feature type="compositionally biased region" description="Acidic residues" evidence="1">
    <location>
        <begin position="88"/>
        <end position="101"/>
    </location>
</feature>
<sequence length="101" mass="10655">MHELYIEDIGKSTVDATAKVGKDSGTLGLEDPKSSEILGEINLVESDVSKAICGVSTKTTSVFVQEPNQESVIESAAVPDVTTTEGGQSDDVDNDDDSHQK</sequence>
<feature type="non-terminal residue" evidence="2">
    <location>
        <position position="101"/>
    </location>
</feature>
<dbReference type="Proteomes" id="UP000265520">
    <property type="component" value="Unassembled WGS sequence"/>
</dbReference>
<comment type="caution">
    <text evidence="2">The sequence shown here is derived from an EMBL/GenBank/DDBJ whole genome shotgun (WGS) entry which is preliminary data.</text>
</comment>
<keyword evidence="3" id="KW-1185">Reference proteome</keyword>